<evidence type="ECO:0000256" key="4">
    <source>
        <dbReference type="ARBA" id="ARBA00022597"/>
    </source>
</evidence>
<keyword evidence="10" id="KW-1185">Reference proteome</keyword>
<keyword evidence="5" id="KW-0808">Transferase</keyword>
<evidence type="ECO:0000256" key="3">
    <source>
        <dbReference type="ARBA" id="ARBA00022490"/>
    </source>
</evidence>
<evidence type="ECO:0000256" key="6">
    <source>
        <dbReference type="ARBA" id="ARBA00022683"/>
    </source>
</evidence>
<evidence type="ECO:0000313" key="9">
    <source>
        <dbReference type="EMBL" id="MDQ0148601.1"/>
    </source>
</evidence>
<comment type="caution">
    <text evidence="9">The sequence shown here is derived from an EMBL/GenBank/DDBJ whole genome shotgun (WGS) entry which is preliminary data.</text>
</comment>
<feature type="domain" description="PTS EIIB type-4" evidence="8">
    <location>
        <begin position="1"/>
        <end position="157"/>
    </location>
</feature>
<proteinExistence type="predicted"/>
<keyword evidence="7" id="KW-0418">Kinase</keyword>
<dbReference type="SUPFAM" id="SSF52728">
    <property type="entry name" value="PTS IIb component"/>
    <property type="match status" value="1"/>
</dbReference>
<evidence type="ECO:0000256" key="7">
    <source>
        <dbReference type="ARBA" id="ARBA00022777"/>
    </source>
</evidence>
<dbReference type="Pfam" id="PF03830">
    <property type="entry name" value="PTSIIB_sorb"/>
    <property type="match status" value="1"/>
</dbReference>
<keyword evidence="2" id="KW-0813">Transport</keyword>
<reference evidence="9 10" key="1">
    <citation type="submission" date="2023-07" db="EMBL/GenBank/DDBJ databases">
        <title>Genomic Encyclopedia of Type Strains, Phase IV (KMG-IV): sequencing the most valuable type-strain genomes for metagenomic binning, comparative biology and taxonomic classification.</title>
        <authorList>
            <person name="Goeker M."/>
        </authorList>
    </citation>
    <scope>NUCLEOTIDE SEQUENCE [LARGE SCALE GENOMIC DNA]</scope>
    <source>
        <strain evidence="9 10">DSM 20694</strain>
    </source>
</reference>
<evidence type="ECO:0000313" key="10">
    <source>
        <dbReference type="Proteomes" id="UP001228504"/>
    </source>
</evidence>
<dbReference type="PROSITE" id="PS51101">
    <property type="entry name" value="PTS_EIIB_TYPE_4"/>
    <property type="match status" value="1"/>
</dbReference>
<protein>
    <submittedName>
        <fullName evidence="9">PTS system mannose-specific IIB component/fructoselysine and glucoselysine-specific PTS system IIB component</fullName>
    </submittedName>
</protein>
<dbReference type="RefSeq" id="WP_307482849.1">
    <property type="nucleotide sequence ID" value="NZ_JAUSUF010000001.1"/>
</dbReference>
<evidence type="ECO:0000256" key="1">
    <source>
        <dbReference type="ARBA" id="ARBA00004496"/>
    </source>
</evidence>
<keyword evidence="4" id="KW-0762">Sugar transport</keyword>
<sequence length="157" mass="17648">MVKLVRIDDRLLHGQVAFAWTNSLGVDAIIVANDEVVNDQIIKMSLKMAVPPDVKLAIRTIDDAIKLIHNPKTENISIFVVVKNTKDALRLAEGSELIRKINVGGMRKSDGKDMLTRAVYVDDSDIENLNKMTEIGCEVEIRQVPTDTKKYIYELLK</sequence>
<dbReference type="Gene3D" id="3.40.35.10">
    <property type="entry name" value="Phosphotransferase system, sorbose subfamily IIB component"/>
    <property type="match status" value="1"/>
</dbReference>
<keyword evidence="6" id="KW-0598">Phosphotransferase system</keyword>
<name>A0ABT9UPM9_9FIRM</name>
<evidence type="ECO:0000256" key="2">
    <source>
        <dbReference type="ARBA" id="ARBA00022448"/>
    </source>
</evidence>
<dbReference type="CDD" id="cd00001">
    <property type="entry name" value="PTS_IIB_man"/>
    <property type="match status" value="1"/>
</dbReference>
<evidence type="ECO:0000259" key="8">
    <source>
        <dbReference type="PROSITE" id="PS51101"/>
    </source>
</evidence>
<dbReference type="InterPro" id="IPR036667">
    <property type="entry name" value="PTS_IIB_sorbose-sp_sf"/>
</dbReference>
<organism evidence="9 10">
    <name type="scientific">Eubacterium multiforme</name>
    <dbReference type="NCBI Taxonomy" id="83339"/>
    <lineage>
        <taxon>Bacteria</taxon>
        <taxon>Bacillati</taxon>
        <taxon>Bacillota</taxon>
        <taxon>Clostridia</taxon>
        <taxon>Eubacteriales</taxon>
        <taxon>Eubacteriaceae</taxon>
        <taxon>Eubacterium</taxon>
    </lineage>
</organism>
<dbReference type="Proteomes" id="UP001228504">
    <property type="component" value="Unassembled WGS sequence"/>
</dbReference>
<dbReference type="EMBL" id="JAUSUF010000001">
    <property type="protein sequence ID" value="MDQ0148601.1"/>
    <property type="molecule type" value="Genomic_DNA"/>
</dbReference>
<dbReference type="InterPro" id="IPR004720">
    <property type="entry name" value="PTS_IIB_sorbose-sp"/>
</dbReference>
<gene>
    <name evidence="9" type="ORF">J2S18_000518</name>
</gene>
<evidence type="ECO:0000256" key="5">
    <source>
        <dbReference type="ARBA" id="ARBA00022679"/>
    </source>
</evidence>
<accession>A0ABT9UPM9</accession>
<keyword evidence="3" id="KW-0963">Cytoplasm</keyword>
<comment type="subcellular location">
    <subcellularLocation>
        <location evidence="1">Cytoplasm</location>
    </subcellularLocation>
</comment>